<dbReference type="AlphaFoldDB" id="A0A0A9B951"/>
<dbReference type="EMBL" id="GBRH01237401">
    <property type="protein sequence ID" value="JAD60494.1"/>
    <property type="molecule type" value="Transcribed_RNA"/>
</dbReference>
<organism evidence="1">
    <name type="scientific">Arundo donax</name>
    <name type="common">Giant reed</name>
    <name type="synonym">Donax arundinaceus</name>
    <dbReference type="NCBI Taxonomy" id="35708"/>
    <lineage>
        <taxon>Eukaryota</taxon>
        <taxon>Viridiplantae</taxon>
        <taxon>Streptophyta</taxon>
        <taxon>Embryophyta</taxon>
        <taxon>Tracheophyta</taxon>
        <taxon>Spermatophyta</taxon>
        <taxon>Magnoliopsida</taxon>
        <taxon>Liliopsida</taxon>
        <taxon>Poales</taxon>
        <taxon>Poaceae</taxon>
        <taxon>PACMAD clade</taxon>
        <taxon>Arundinoideae</taxon>
        <taxon>Arundineae</taxon>
        <taxon>Arundo</taxon>
    </lineage>
</organism>
<reference evidence="1" key="2">
    <citation type="journal article" date="2015" name="Data Brief">
        <title>Shoot transcriptome of the giant reed, Arundo donax.</title>
        <authorList>
            <person name="Barrero R.A."/>
            <person name="Guerrero F.D."/>
            <person name="Moolhuijzen P."/>
            <person name="Goolsby J.A."/>
            <person name="Tidwell J."/>
            <person name="Bellgard S.E."/>
            <person name="Bellgard M.I."/>
        </authorList>
    </citation>
    <scope>NUCLEOTIDE SEQUENCE</scope>
    <source>
        <tissue evidence="1">Shoot tissue taken approximately 20 cm above the soil surface</tissue>
    </source>
</reference>
<accession>A0A0A9B951</accession>
<evidence type="ECO:0000313" key="1">
    <source>
        <dbReference type="EMBL" id="JAD60494.1"/>
    </source>
</evidence>
<reference evidence="1" key="1">
    <citation type="submission" date="2014-09" db="EMBL/GenBank/DDBJ databases">
        <authorList>
            <person name="Magalhaes I.L.F."/>
            <person name="Oliveira U."/>
            <person name="Santos F.R."/>
            <person name="Vidigal T.H.D.A."/>
            <person name="Brescovit A.D."/>
            <person name="Santos A.J."/>
        </authorList>
    </citation>
    <scope>NUCLEOTIDE SEQUENCE</scope>
    <source>
        <tissue evidence="1">Shoot tissue taken approximately 20 cm above the soil surface</tissue>
    </source>
</reference>
<sequence>MLYKSLKDLSQWRTLKFILHIHVLILVELL</sequence>
<name>A0A0A9B951_ARUDO</name>
<proteinExistence type="predicted"/>
<protein>
    <submittedName>
        <fullName evidence="1">Uncharacterized protein</fullName>
    </submittedName>
</protein>